<reference evidence="14" key="1">
    <citation type="journal article" date="2015" name="Proc. Natl. Acad. Sci. U.S.A.">
        <title>Genome sequence of the Asian Tiger mosquito, Aedes albopictus, reveals insights into its biology, genetics, and evolution.</title>
        <authorList>
            <person name="Chen X.G."/>
            <person name="Jiang X."/>
            <person name="Gu J."/>
            <person name="Xu M."/>
            <person name="Wu Y."/>
            <person name="Deng Y."/>
            <person name="Zhang C."/>
            <person name="Bonizzoni M."/>
            <person name="Dermauw W."/>
            <person name="Vontas J."/>
            <person name="Armbruster P."/>
            <person name="Huang X."/>
            <person name="Yang Y."/>
            <person name="Zhang H."/>
            <person name="He W."/>
            <person name="Peng H."/>
            <person name="Liu Y."/>
            <person name="Wu K."/>
            <person name="Chen J."/>
            <person name="Lirakis M."/>
            <person name="Topalis P."/>
            <person name="Van Leeuwen T."/>
            <person name="Hall A.B."/>
            <person name="Jiang X."/>
            <person name="Thorpe C."/>
            <person name="Mueller R.L."/>
            <person name="Sun C."/>
            <person name="Waterhouse R.M."/>
            <person name="Yan G."/>
            <person name="Tu Z.J."/>
            <person name="Fang X."/>
            <person name="James A.A."/>
        </authorList>
    </citation>
    <scope>NUCLEOTIDE SEQUENCE [LARGE SCALE GENOMIC DNA]</scope>
    <source>
        <strain evidence="14">Foshan</strain>
    </source>
</reference>
<feature type="domain" description="C2H2-type" evidence="12">
    <location>
        <begin position="1840"/>
        <end position="1867"/>
    </location>
</feature>
<feature type="domain" description="C2H2-type" evidence="12">
    <location>
        <begin position="1603"/>
        <end position="1631"/>
    </location>
</feature>
<accession>A0ABM1Z0B2</accession>
<dbReference type="RefSeq" id="XP_062701466.1">
    <property type="nucleotide sequence ID" value="XM_062845482.1"/>
</dbReference>
<feature type="compositionally biased region" description="Basic and acidic residues" evidence="11">
    <location>
        <begin position="1050"/>
        <end position="1064"/>
    </location>
</feature>
<evidence type="ECO:0000313" key="13">
    <source>
        <dbReference type="EnsemblMetazoa" id="AALFPA23_013773.P19979"/>
    </source>
</evidence>
<comment type="subcellular location">
    <subcellularLocation>
        <location evidence="1">Nucleus</location>
    </subcellularLocation>
</comment>
<feature type="region of interest" description="Disordered" evidence="11">
    <location>
        <begin position="1165"/>
        <end position="1235"/>
    </location>
</feature>
<dbReference type="SUPFAM" id="SSF57667">
    <property type="entry name" value="beta-beta-alpha zinc fingers"/>
    <property type="match status" value="6"/>
</dbReference>
<evidence type="ECO:0000256" key="10">
    <source>
        <dbReference type="PROSITE-ProRule" id="PRU00042"/>
    </source>
</evidence>
<keyword evidence="5" id="KW-0862">Zinc</keyword>
<sequence length="1872" mass="205414">MALIECPVCTLYLRADMSLEEHLGTHPTDKVIKALVTMATKVQTPTPSAPASTAASPVAHHSSTASPMELAMMAVASGSRPRTPPNALMYHTGGYEPMKQAAPPPPPPPPPAPQMVQNSAVPTAITVVKASDMGYPINNVMIVKSCSTKYVQQIPQTGNSGLGSSSGTATIYPSSSLDGRNVFIEHDRGGSGHLVSRRQVAPPPSFYPRYTNERYSGPPPPYSTAITSTISANSQLQQASMTAHAPKYEHKTTLQSQQSSFCSNTSSQSAIVGHVTATPTMTQHQQQQIYQAHPPPPPALEIQQPAVAIHQPNQQLQLQTTNFKHQNMLQAQYTEKEDGNFLVTENPKKVVEYTENDEGDFMVIEKIVKSPPRIVQIDEEMPEEASTSKSCDQLEKIDDLSKEYAVTIDDDESYEEASKEDQSEENTIEIIENEDGTFDDNRGSFSVKEMPKPMLISSIGSSKKCNKFNLIVDTSPHGAVGASSSGMVTPRKRPTSGLKVLSNVKVTTDLSQGIKDIILNLNSKNKATNVTGSNGSGCSTSTGEGTPTSLIAGTKPTAVINNNCQNELIINAGSNMPPIDLNNVNDIEIINDDEEENRSDEEEECYVGSMEVKAATSDAFRLDKDTLEAGPSHSASRTTPTPSVITSVIRMTPHSSPVVVPLASPQPTNVVQPQISPNFDPIETMHHIETAPNNTETHVPESSCVENTVKQPPPPQLTRKPPQTTGGCSSGHLLFNKPPKKLTVKLKTPLPPAPPPTPPLVAPGGFAAVVPKTEHIASGDSMEYQESHRNDFLNQDADSEVLSAIAEETKYAIPQHDQSEQIPIPSADDGKPSSSNTSLNAPSSSNTFTTYITTKIENDAQVTESVVFSQSSLTSDSTNCSKSVPSPVSLNPNEGHHSSQDATTTGLPVVTTQEIVQTTTTTTTEVECYNITFIDDDEGGILNDLPGSSRSVAIHDVIAQNLEISNDNCTTTTIVKQDEEVEQKADCNDSKIEITEIYALSPVSAGQIPSDTENLQPTCAPEEFEPTELKSCIKIEKIEKLAQNEEELSNDEHRKEETEHKIAKIEPSLHVSSSSIYQNDQKDLLEAGPSRDIKTAADSNDSGSGSGNNAENIEPTFLEYNEEYDEYVPVSGYIPQEQIPLSWVQKFSPQYTPFDDQNSYMDLDMCSSKTNSNSVGENTTASSRGSGSGGSGGSHGSHRIVDNSMDRAPSAESLNIRTDEKMPAKGEISEQESNGDMELSWNRLYPVHENIPIYPSSYDLSTAQECWNLSNRHSNAHNTNSSSSSHASNHNHPHMAGPSSSSSNMASSGHHLGPHASYHQSSGHHQSHGMSFQFAQHGDNRADLEEQIDDKSKIRLDYGISCVGGNYGSMGPSGSGSGALNDDASRKLVKIRTYRCTECPKSFATLKQRRTHILSEHETDLKVNVLGATGSATVTSGASSSTVTSASTLGFFSGPATTSAGEGCSTSLLNKKIKIEPQPVLMSYSSLKQELEQKQEGGEIAGPATVVAGSSGGNGEIRRKRTYVCGTCKHEFDRFKLFNAHLMVHPAECYTCGRSFKHWPNFALHIKRHLGIKDHQCRLCGKKFVIKQKLIEHMRVHTGKAPIKCPDCDQHFRRFSNLAQHRNRHHLNKVPSKKDFVCHCGEVFQSKAKMEWHKEIHENKPKSCPFCREKFIHKNSLTRHIRLSHTEKYVKLETATEMCTLCNQPYIKTSMKRHMETHNTNERMAFSCTICNKVFSTNWNLKQHRWTHANPTLKPFQCNMCSSGFVREADYITHMNAHKSIRPYTCNHCGCQFIRKYNWIRHTREHETDKNYTCEICGRKFHRKYYLTEHKRIHTGERPFSCNICGKTSSTKTNHNKHIKIHHARDPLTAEG</sequence>
<evidence type="ECO:0000256" key="4">
    <source>
        <dbReference type="ARBA" id="ARBA00022771"/>
    </source>
</evidence>
<dbReference type="Proteomes" id="UP000069940">
    <property type="component" value="Unassembled WGS sequence"/>
</dbReference>
<feature type="region of interest" description="Disordered" evidence="11">
    <location>
        <begin position="1088"/>
        <end position="1112"/>
    </location>
</feature>
<keyword evidence="3" id="KW-0677">Repeat</keyword>
<feature type="domain" description="C2H2-type" evidence="12">
    <location>
        <begin position="1784"/>
        <end position="1811"/>
    </location>
</feature>
<feature type="domain" description="C2H2-type" evidence="12">
    <location>
        <begin position="1756"/>
        <end position="1783"/>
    </location>
</feature>
<dbReference type="PROSITE" id="PS50157">
    <property type="entry name" value="ZINC_FINGER_C2H2_2"/>
    <property type="match status" value="10"/>
</dbReference>
<feature type="domain" description="C2H2-type" evidence="12">
    <location>
        <begin position="1812"/>
        <end position="1839"/>
    </location>
</feature>
<feature type="compositionally biased region" description="Low complexity" evidence="11">
    <location>
        <begin position="1096"/>
        <end position="1110"/>
    </location>
</feature>
<evidence type="ECO:0000256" key="7">
    <source>
        <dbReference type="ARBA" id="ARBA00023125"/>
    </source>
</evidence>
<dbReference type="PANTHER" id="PTHR24383">
    <property type="entry name" value="ZINC FINGER PROTEIN"/>
    <property type="match status" value="1"/>
</dbReference>
<feature type="compositionally biased region" description="Basic and acidic residues" evidence="11">
    <location>
        <begin position="1217"/>
        <end position="1228"/>
    </location>
</feature>
<dbReference type="EnsemblMetazoa" id="AALFPA23_013773.R19980">
    <property type="protein sequence ID" value="AALFPA23_013773.P19980"/>
    <property type="gene ID" value="AALFPA23_013773"/>
</dbReference>
<organism evidence="13 14">
    <name type="scientific">Aedes albopictus</name>
    <name type="common">Asian tiger mosquito</name>
    <name type="synonym">Stegomyia albopicta</name>
    <dbReference type="NCBI Taxonomy" id="7160"/>
    <lineage>
        <taxon>Eukaryota</taxon>
        <taxon>Metazoa</taxon>
        <taxon>Ecdysozoa</taxon>
        <taxon>Arthropoda</taxon>
        <taxon>Hexapoda</taxon>
        <taxon>Insecta</taxon>
        <taxon>Pterygota</taxon>
        <taxon>Neoptera</taxon>
        <taxon>Endopterygota</taxon>
        <taxon>Diptera</taxon>
        <taxon>Nematocera</taxon>
        <taxon>Culicoidea</taxon>
        <taxon>Culicidae</taxon>
        <taxon>Culicinae</taxon>
        <taxon>Aedini</taxon>
        <taxon>Aedes</taxon>
        <taxon>Stegomyia</taxon>
    </lineage>
</organism>
<feature type="region of interest" description="Disordered" evidence="11">
    <location>
        <begin position="873"/>
        <end position="904"/>
    </location>
</feature>
<dbReference type="Gene3D" id="3.30.160.60">
    <property type="entry name" value="Classic Zinc Finger"/>
    <property type="match status" value="7"/>
</dbReference>
<feature type="region of interest" description="Disordered" evidence="11">
    <location>
        <begin position="693"/>
        <end position="736"/>
    </location>
</feature>
<feature type="domain" description="C2H2-type" evidence="12">
    <location>
        <begin position="1547"/>
        <end position="1574"/>
    </location>
</feature>
<evidence type="ECO:0000259" key="12">
    <source>
        <dbReference type="PROSITE" id="PS50157"/>
    </source>
</evidence>
<keyword evidence="2" id="KW-0479">Metal-binding</keyword>
<dbReference type="SMART" id="SM00355">
    <property type="entry name" value="ZnF_C2H2"/>
    <property type="match status" value="14"/>
</dbReference>
<evidence type="ECO:0000256" key="3">
    <source>
        <dbReference type="ARBA" id="ARBA00022737"/>
    </source>
</evidence>
<proteinExistence type="predicted"/>
<keyword evidence="6" id="KW-0805">Transcription regulation</keyword>
<dbReference type="RefSeq" id="XP_062701467.1">
    <property type="nucleotide sequence ID" value="XM_062845483.1"/>
</dbReference>
<feature type="compositionally biased region" description="Low complexity" evidence="11">
    <location>
        <begin position="832"/>
        <end position="846"/>
    </location>
</feature>
<dbReference type="EnsemblMetazoa" id="AALFPA23_013773.R19979">
    <property type="protein sequence ID" value="AALFPA23_013773.P19979"/>
    <property type="gene ID" value="AALFPA23_013773"/>
</dbReference>
<dbReference type="Pfam" id="PF00096">
    <property type="entry name" value="zf-C2H2"/>
    <property type="match status" value="7"/>
</dbReference>
<dbReference type="RefSeq" id="XP_062701464.1">
    <property type="nucleotide sequence ID" value="XM_062845480.1"/>
</dbReference>
<dbReference type="EnsemblMetazoa" id="AALFPA23_013773.R19983">
    <property type="protein sequence ID" value="AALFPA23_013773.P19983"/>
    <property type="gene ID" value="AALFPA23_013773"/>
</dbReference>
<evidence type="ECO:0000256" key="1">
    <source>
        <dbReference type="ARBA" id="ARBA00004123"/>
    </source>
</evidence>
<dbReference type="EnsemblMetazoa" id="AALFPA23_013773.R19982">
    <property type="protein sequence ID" value="AALFPA23_013773.P19982"/>
    <property type="gene ID" value="AALFPA23_013773"/>
</dbReference>
<feature type="compositionally biased region" description="Polar residues" evidence="11">
    <location>
        <begin position="873"/>
        <end position="892"/>
    </location>
</feature>
<evidence type="ECO:0000256" key="2">
    <source>
        <dbReference type="ARBA" id="ARBA00022723"/>
    </source>
</evidence>
<feature type="domain" description="C2H2-type" evidence="12">
    <location>
        <begin position="1394"/>
        <end position="1422"/>
    </location>
</feature>
<feature type="compositionally biased region" description="Polar residues" evidence="11">
    <location>
        <begin position="1167"/>
        <end position="1181"/>
    </location>
</feature>
<feature type="region of interest" description="Disordered" evidence="11">
    <location>
        <begin position="1274"/>
        <end position="1328"/>
    </location>
</feature>
<dbReference type="InterPro" id="IPR036236">
    <property type="entry name" value="Znf_C2H2_sf"/>
</dbReference>
<evidence type="ECO:0000313" key="14">
    <source>
        <dbReference type="Proteomes" id="UP000069940"/>
    </source>
</evidence>
<dbReference type="RefSeq" id="XP_062701468.1">
    <property type="nucleotide sequence ID" value="XM_062845484.1"/>
</dbReference>
<feature type="domain" description="C2H2-type" evidence="12">
    <location>
        <begin position="1575"/>
        <end position="1602"/>
    </location>
</feature>
<feature type="domain" description="C2H2-type" evidence="12">
    <location>
        <begin position="1662"/>
        <end position="1690"/>
    </location>
</feature>
<evidence type="ECO:0000256" key="5">
    <source>
        <dbReference type="ARBA" id="ARBA00022833"/>
    </source>
</evidence>
<dbReference type="GeneID" id="109423029"/>
<evidence type="ECO:0000256" key="8">
    <source>
        <dbReference type="ARBA" id="ARBA00023163"/>
    </source>
</evidence>
<name>A0ABM1Z0B2_AEDAL</name>
<dbReference type="RefSeq" id="XP_062701465.1">
    <property type="nucleotide sequence ID" value="XM_062845481.1"/>
</dbReference>
<keyword evidence="7" id="KW-0238">DNA-binding</keyword>
<reference evidence="13" key="2">
    <citation type="submission" date="2025-05" db="UniProtKB">
        <authorList>
            <consortium name="EnsemblMetazoa"/>
        </authorList>
    </citation>
    <scope>IDENTIFICATION</scope>
    <source>
        <strain evidence="13">Foshan</strain>
    </source>
</reference>
<feature type="region of interest" description="Disordered" evidence="11">
    <location>
        <begin position="811"/>
        <end position="846"/>
    </location>
</feature>
<protein>
    <recommendedName>
        <fullName evidence="12">C2H2-type domain-containing protein</fullName>
    </recommendedName>
</protein>
<dbReference type="InterPro" id="IPR013087">
    <property type="entry name" value="Znf_C2H2_type"/>
</dbReference>
<dbReference type="EnsemblMetazoa" id="AALFPA23_013773.R19984">
    <property type="protein sequence ID" value="AALFPA23_013773.P19984"/>
    <property type="gene ID" value="AALFPA23_013773"/>
</dbReference>
<feature type="domain" description="C2H2-type" evidence="12">
    <location>
        <begin position="1726"/>
        <end position="1753"/>
    </location>
</feature>
<keyword evidence="9" id="KW-0539">Nucleus</keyword>
<dbReference type="EnsemblMetazoa" id="AALFPA23_013773.R19985">
    <property type="protein sequence ID" value="AALFPA23_013773.P19985"/>
    <property type="gene ID" value="AALFPA23_013773"/>
</dbReference>
<dbReference type="PANTHER" id="PTHR24383:SF20">
    <property type="entry name" value="C2H2-TYPE DOMAIN-CONTAINING PROTEIN"/>
    <property type="match status" value="1"/>
</dbReference>
<feature type="compositionally biased region" description="Gly residues" evidence="11">
    <location>
        <begin position="1186"/>
        <end position="1195"/>
    </location>
</feature>
<dbReference type="RefSeq" id="XP_062701469.1">
    <property type="nucleotide sequence ID" value="XM_062845485.1"/>
</dbReference>
<dbReference type="PROSITE" id="PS00028">
    <property type="entry name" value="ZINC_FINGER_C2H2_1"/>
    <property type="match status" value="11"/>
</dbReference>
<evidence type="ECO:0000256" key="9">
    <source>
        <dbReference type="ARBA" id="ARBA00023242"/>
    </source>
</evidence>
<evidence type="ECO:0000256" key="11">
    <source>
        <dbReference type="SAM" id="MobiDB-lite"/>
    </source>
</evidence>
<evidence type="ECO:0000256" key="6">
    <source>
        <dbReference type="ARBA" id="ARBA00023015"/>
    </source>
</evidence>
<feature type="region of interest" description="Disordered" evidence="11">
    <location>
        <begin position="1044"/>
        <end position="1067"/>
    </location>
</feature>
<keyword evidence="4 10" id="KW-0863">Zinc-finger</keyword>
<keyword evidence="8" id="KW-0804">Transcription</keyword>
<keyword evidence="14" id="KW-1185">Reference proteome</keyword>